<dbReference type="AlphaFoldDB" id="A0A8J3F7H4"/>
<dbReference type="RefSeq" id="WP_189168396.1">
    <property type="nucleotide sequence ID" value="NZ_BMQB01000001.1"/>
</dbReference>
<organism evidence="3 4">
    <name type="scientific">Pilimelia anulata</name>
    <dbReference type="NCBI Taxonomy" id="53371"/>
    <lineage>
        <taxon>Bacteria</taxon>
        <taxon>Bacillati</taxon>
        <taxon>Actinomycetota</taxon>
        <taxon>Actinomycetes</taxon>
        <taxon>Micromonosporales</taxon>
        <taxon>Micromonosporaceae</taxon>
        <taxon>Pilimelia</taxon>
    </lineage>
</organism>
<feature type="transmembrane region" description="Helical" evidence="1">
    <location>
        <begin position="26"/>
        <end position="48"/>
    </location>
</feature>
<accession>A0A8J3F7H4</accession>
<evidence type="ECO:0000259" key="2">
    <source>
        <dbReference type="Pfam" id="PF06724"/>
    </source>
</evidence>
<evidence type="ECO:0000256" key="1">
    <source>
        <dbReference type="SAM" id="Phobius"/>
    </source>
</evidence>
<keyword evidence="1" id="KW-0472">Membrane</keyword>
<feature type="transmembrane region" description="Helical" evidence="1">
    <location>
        <begin position="153"/>
        <end position="175"/>
    </location>
</feature>
<dbReference type="InterPro" id="IPR009597">
    <property type="entry name" value="DUF1206"/>
</dbReference>
<evidence type="ECO:0000313" key="3">
    <source>
        <dbReference type="EMBL" id="GGJ78538.1"/>
    </source>
</evidence>
<feature type="domain" description="DUF1206" evidence="2">
    <location>
        <begin position="26"/>
        <end position="92"/>
    </location>
</feature>
<feature type="domain" description="DUF1206" evidence="2">
    <location>
        <begin position="110"/>
        <end position="175"/>
    </location>
</feature>
<dbReference type="EMBL" id="BMQB01000001">
    <property type="protein sequence ID" value="GGJ78538.1"/>
    <property type="molecule type" value="Genomic_DNA"/>
</dbReference>
<feature type="transmembrane region" description="Helical" evidence="1">
    <location>
        <begin position="68"/>
        <end position="86"/>
    </location>
</feature>
<keyword evidence="1" id="KW-1133">Transmembrane helix</keyword>
<proteinExistence type="predicted"/>
<feature type="transmembrane region" description="Helical" evidence="1">
    <location>
        <begin position="244"/>
        <end position="265"/>
    </location>
</feature>
<reference evidence="3" key="1">
    <citation type="journal article" date="2014" name="Int. J. Syst. Evol. Microbiol.">
        <title>Complete genome sequence of Corynebacterium casei LMG S-19264T (=DSM 44701T), isolated from a smear-ripened cheese.</title>
        <authorList>
            <consortium name="US DOE Joint Genome Institute (JGI-PGF)"/>
            <person name="Walter F."/>
            <person name="Albersmeier A."/>
            <person name="Kalinowski J."/>
            <person name="Ruckert C."/>
        </authorList>
    </citation>
    <scope>NUCLEOTIDE SEQUENCE</scope>
    <source>
        <strain evidence="3">JCM 3090</strain>
    </source>
</reference>
<name>A0A8J3F7H4_9ACTN</name>
<feature type="domain" description="DUF1206" evidence="2">
    <location>
        <begin position="201"/>
        <end position="270"/>
    </location>
</feature>
<sequence>MNAAARAGHAVRRVARHPAITRTARAGLVGFGLVHLLIAWLAVLIALGRPAPEGDQSGALHQLAAQPAGVWLVGAVALGLAALVVWQATTALAGPYRARAGEWGRRAIAAGRAVVYGAAAGTALGVLRHARPSSAAQQQTATARLMEAPGGRVFVGAAGVVVAAIGLGMLGYGVLRRYERKLDTGRMPRPVRRLTAVAGVAGYGAKGVAYGVAGVLVLLAAVHFDPGRSRGLDAALRTLAAQPAGAWLLGAVALGFACYATVCVIQSRYRTDL</sequence>
<reference evidence="3" key="2">
    <citation type="submission" date="2020-09" db="EMBL/GenBank/DDBJ databases">
        <authorList>
            <person name="Sun Q."/>
            <person name="Ohkuma M."/>
        </authorList>
    </citation>
    <scope>NUCLEOTIDE SEQUENCE</scope>
    <source>
        <strain evidence="3">JCM 3090</strain>
    </source>
</reference>
<feature type="transmembrane region" description="Helical" evidence="1">
    <location>
        <begin position="107"/>
        <end position="127"/>
    </location>
</feature>
<dbReference type="Pfam" id="PF06724">
    <property type="entry name" value="DUF1206"/>
    <property type="match status" value="3"/>
</dbReference>
<dbReference type="Proteomes" id="UP000649739">
    <property type="component" value="Unassembled WGS sequence"/>
</dbReference>
<protein>
    <recommendedName>
        <fullName evidence="2">DUF1206 domain-containing protein</fullName>
    </recommendedName>
</protein>
<feature type="transmembrane region" description="Helical" evidence="1">
    <location>
        <begin position="196"/>
        <end position="224"/>
    </location>
</feature>
<keyword evidence="1" id="KW-0812">Transmembrane</keyword>
<gene>
    <name evidence="3" type="ORF">GCM10010123_05630</name>
</gene>
<keyword evidence="4" id="KW-1185">Reference proteome</keyword>
<evidence type="ECO:0000313" key="4">
    <source>
        <dbReference type="Proteomes" id="UP000649739"/>
    </source>
</evidence>
<comment type="caution">
    <text evidence="3">The sequence shown here is derived from an EMBL/GenBank/DDBJ whole genome shotgun (WGS) entry which is preliminary data.</text>
</comment>